<keyword evidence="1 3" id="KW-0238">DNA-binding</keyword>
<dbReference type="InterPro" id="IPR013096">
    <property type="entry name" value="Cupin_2"/>
</dbReference>
<accession>A0A1B8ZHW4</accession>
<evidence type="ECO:0000313" key="4">
    <source>
        <dbReference type="Proteomes" id="UP000093432"/>
    </source>
</evidence>
<dbReference type="GO" id="GO:0003700">
    <property type="term" value="F:DNA-binding transcription factor activity"/>
    <property type="evidence" value="ECO:0007669"/>
    <property type="project" value="TreeGrafter"/>
</dbReference>
<dbReference type="Pfam" id="PF07883">
    <property type="entry name" value="Cupin_2"/>
    <property type="match status" value="1"/>
</dbReference>
<proteinExistence type="predicted"/>
<evidence type="ECO:0000259" key="2">
    <source>
        <dbReference type="PROSITE" id="PS50943"/>
    </source>
</evidence>
<dbReference type="CDD" id="cd02209">
    <property type="entry name" value="cupin_XRE_C"/>
    <property type="match status" value="1"/>
</dbReference>
<dbReference type="SUPFAM" id="SSF51182">
    <property type="entry name" value="RmlC-like cupins"/>
    <property type="match status" value="1"/>
</dbReference>
<sequence length="198" mass="22726">MIQVKLHSIMNDFLIGIGKRLKDIRKKNNLTINELAFKANVSNGLVSRIENGRTIPSLPVLLDLIQSLEIDASYFFEGVEKKSNAKFIYVPRESQQIIEKEVEAEGFKYMHIFSKSLHSLGFEAVLLTLEPNSKREKVITDAWEFKYILKGEVKYIIDNEEIILKEGDSLYFNGKFPHVPVSISDQSCVMLVLYFYTA</sequence>
<reference evidence="4" key="1">
    <citation type="submission" date="2016-07" db="EMBL/GenBank/DDBJ databases">
        <authorList>
            <person name="Florea S."/>
            <person name="Webb J.S."/>
            <person name="Jaromczyk J."/>
            <person name="Schardl C.L."/>
        </authorList>
    </citation>
    <scope>NUCLEOTIDE SEQUENCE [LARGE SCALE GENOMIC DNA]</scope>
    <source>
        <strain evidence="4">CC-VM-7</strain>
    </source>
</reference>
<dbReference type="GO" id="GO:0003677">
    <property type="term" value="F:DNA binding"/>
    <property type="evidence" value="ECO:0007669"/>
    <property type="project" value="UniProtKB-KW"/>
</dbReference>
<dbReference type="InterPro" id="IPR011051">
    <property type="entry name" value="RmlC_Cupin_sf"/>
</dbReference>
<evidence type="ECO:0000256" key="1">
    <source>
        <dbReference type="ARBA" id="ARBA00023125"/>
    </source>
</evidence>
<dbReference type="PANTHER" id="PTHR46797">
    <property type="entry name" value="HTH-TYPE TRANSCRIPTIONAL REGULATOR"/>
    <property type="match status" value="1"/>
</dbReference>
<gene>
    <name evidence="3" type="ORF">BBI00_15530</name>
</gene>
<dbReference type="PANTHER" id="PTHR46797:SF1">
    <property type="entry name" value="METHYLPHOSPHONATE SYNTHASE"/>
    <property type="match status" value="1"/>
</dbReference>
<dbReference type="InterPro" id="IPR050807">
    <property type="entry name" value="TransReg_Diox_bact_type"/>
</dbReference>
<dbReference type="CDD" id="cd00093">
    <property type="entry name" value="HTH_XRE"/>
    <property type="match status" value="1"/>
</dbReference>
<dbReference type="GO" id="GO:0005829">
    <property type="term" value="C:cytosol"/>
    <property type="evidence" value="ECO:0007669"/>
    <property type="project" value="TreeGrafter"/>
</dbReference>
<dbReference type="Proteomes" id="UP000093432">
    <property type="component" value="Unassembled WGS sequence"/>
</dbReference>
<dbReference type="InterPro" id="IPR001387">
    <property type="entry name" value="Cro/C1-type_HTH"/>
</dbReference>
<dbReference type="SUPFAM" id="SSF47413">
    <property type="entry name" value="lambda repressor-like DNA-binding domains"/>
    <property type="match status" value="1"/>
</dbReference>
<dbReference type="InterPro" id="IPR014710">
    <property type="entry name" value="RmlC-like_jellyroll"/>
</dbReference>
<comment type="caution">
    <text evidence="3">The sequence shown here is derived from an EMBL/GenBank/DDBJ whole genome shotgun (WGS) entry which is preliminary data.</text>
</comment>
<feature type="domain" description="HTH cro/C1-type" evidence="2">
    <location>
        <begin position="21"/>
        <end position="75"/>
    </location>
</feature>
<dbReference type="InterPro" id="IPR010982">
    <property type="entry name" value="Lambda_DNA-bd_dom_sf"/>
</dbReference>
<dbReference type="AlphaFoldDB" id="A0A1B8ZHW4"/>
<dbReference type="Pfam" id="PF01381">
    <property type="entry name" value="HTH_3"/>
    <property type="match status" value="1"/>
</dbReference>
<dbReference type="STRING" id="651561.BBI00_15530"/>
<dbReference type="PROSITE" id="PS50943">
    <property type="entry name" value="HTH_CROC1"/>
    <property type="match status" value="1"/>
</dbReference>
<protein>
    <submittedName>
        <fullName evidence="3">DNA-binding protein</fullName>
    </submittedName>
</protein>
<dbReference type="Gene3D" id="1.10.260.40">
    <property type="entry name" value="lambda repressor-like DNA-binding domains"/>
    <property type="match status" value="1"/>
</dbReference>
<organism evidence="3 4">
    <name type="scientific">Chryseobacterium arthrosphaerae</name>
    <dbReference type="NCBI Taxonomy" id="651561"/>
    <lineage>
        <taxon>Bacteria</taxon>
        <taxon>Pseudomonadati</taxon>
        <taxon>Bacteroidota</taxon>
        <taxon>Flavobacteriia</taxon>
        <taxon>Flavobacteriales</taxon>
        <taxon>Weeksellaceae</taxon>
        <taxon>Chryseobacterium group</taxon>
        <taxon>Chryseobacterium</taxon>
    </lineage>
</organism>
<name>A0A1B8ZHW4_9FLAO</name>
<dbReference type="EMBL" id="MAYG01000012">
    <property type="protein sequence ID" value="OCA71154.1"/>
    <property type="molecule type" value="Genomic_DNA"/>
</dbReference>
<dbReference type="Gene3D" id="2.60.120.10">
    <property type="entry name" value="Jelly Rolls"/>
    <property type="match status" value="1"/>
</dbReference>
<evidence type="ECO:0000313" key="3">
    <source>
        <dbReference type="EMBL" id="OCA71154.1"/>
    </source>
</evidence>
<dbReference type="SMART" id="SM00530">
    <property type="entry name" value="HTH_XRE"/>
    <property type="match status" value="1"/>
</dbReference>